<proteinExistence type="predicted"/>
<organism evidence="2 3">
    <name type="scientific">Agromyces larvae</name>
    <dbReference type="NCBI Taxonomy" id="2929802"/>
    <lineage>
        <taxon>Bacteria</taxon>
        <taxon>Bacillati</taxon>
        <taxon>Actinomycetota</taxon>
        <taxon>Actinomycetes</taxon>
        <taxon>Micrococcales</taxon>
        <taxon>Microbacteriaceae</taxon>
        <taxon>Agromyces</taxon>
    </lineage>
</organism>
<dbReference type="Gene3D" id="1.10.10.10">
    <property type="entry name" value="Winged helix-like DNA-binding domain superfamily/Winged helix DNA-binding domain"/>
    <property type="match status" value="1"/>
</dbReference>
<dbReference type="RefSeq" id="WP_243558125.1">
    <property type="nucleotide sequence ID" value="NZ_CP094528.1"/>
</dbReference>
<evidence type="ECO:0000313" key="2">
    <source>
        <dbReference type="EMBL" id="UOE45526.1"/>
    </source>
</evidence>
<dbReference type="Proteomes" id="UP000832097">
    <property type="component" value="Chromosome"/>
</dbReference>
<dbReference type="InterPro" id="IPR001845">
    <property type="entry name" value="HTH_ArsR_DNA-bd_dom"/>
</dbReference>
<sequence>MATDFSALGRALAVPARSEIVSLLMDGSRRPAGELAAAAGVSASTASDHLAVLVDAGLLTAEARGRQRFFRIADPGVAAALEQLGALAPQTPVHDYRRHRAARDLASGRYCYDHLAGAIGVAIADAFVAQGVLDRFDEEFALTAHAAARLDALGIDLVAARGRRRATVLACLDWTERRFHVAGALGAAIAERVSRAEWVRRRSGSRRGVEVTAEGRRALRDEWGVALDPPA</sequence>
<dbReference type="SMART" id="SM00418">
    <property type="entry name" value="HTH_ARSR"/>
    <property type="match status" value="1"/>
</dbReference>
<dbReference type="PANTHER" id="PTHR39168:SF1">
    <property type="entry name" value="TRANSCRIPTIONAL REGULATORY PROTEIN"/>
    <property type="match status" value="1"/>
</dbReference>
<gene>
    <name evidence="2" type="ORF">MTO99_07150</name>
</gene>
<reference evidence="2 3" key="1">
    <citation type="submission" date="2022-03" db="EMBL/GenBank/DDBJ databases">
        <title>Mucilaginibacter sp. isolated from the gut of Protaetia brevitarsis seulensis larvae.</title>
        <authorList>
            <person name="Won M."/>
            <person name="Kim S.-J."/>
            <person name="Kwon S.-W."/>
        </authorList>
    </citation>
    <scope>NUCLEOTIDE SEQUENCE [LARGE SCALE GENOMIC DNA]</scope>
    <source>
        <strain evidence="2 3">CFWR-12</strain>
    </source>
</reference>
<dbReference type="CDD" id="cd00090">
    <property type="entry name" value="HTH_ARSR"/>
    <property type="match status" value="1"/>
</dbReference>
<dbReference type="NCBIfam" id="NF033788">
    <property type="entry name" value="HTH_metalloreg"/>
    <property type="match status" value="1"/>
</dbReference>
<dbReference type="Pfam" id="PF01022">
    <property type="entry name" value="HTH_5"/>
    <property type="match status" value="1"/>
</dbReference>
<protein>
    <submittedName>
        <fullName evidence="2">Metalloregulator ArsR/SmtB family transcription factor</fullName>
    </submittedName>
</protein>
<feature type="domain" description="HTH arsR-type" evidence="1">
    <location>
        <begin position="1"/>
        <end position="92"/>
    </location>
</feature>
<name>A0ABY4C5R8_9MICO</name>
<dbReference type="InterPro" id="IPR011991">
    <property type="entry name" value="ArsR-like_HTH"/>
</dbReference>
<evidence type="ECO:0000313" key="3">
    <source>
        <dbReference type="Proteomes" id="UP000832097"/>
    </source>
</evidence>
<dbReference type="SUPFAM" id="SSF46785">
    <property type="entry name" value="Winged helix' DNA-binding domain"/>
    <property type="match status" value="1"/>
</dbReference>
<keyword evidence="3" id="KW-1185">Reference proteome</keyword>
<dbReference type="InterPro" id="IPR036388">
    <property type="entry name" value="WH-like_DNA-bd_sf"/>
</dbReference>
<accession>A0ABY4C5R8</accession>
<dbReference type="PRINTS" id="PR00778">
    <property type="entry name" value="HTHARSR"/>
</dbReference>
<dbReference type="PROSITE" id="PS50987">
    <property type="entry name" value="HTH_ARSR_2"/>
    <property type="match status" value="1"/>
</dbReference>
<evidence type="ECO:0000259" key="1">
    <source>
        <dbReference type="PROSITE" id="PS50987"/>
    </source>
</evidence>
<dbReference type="EMBL" id="CP094528">
    <property type="protein sequence ID" value="UOE45526.1"/>
    <property type="molecule type" value="Genomic_DNA"/>
</dbReference>
<dbReference type="InterPro" id="IPR036390">
    <property type="entry name" value="WH_DNA-bd_sf"/>
</dbReference>
<dbReference type="PANTHER" id="PTHR39168">
    <property type="entry name" value="TRANSCRIPTIONAL REGULATOR-RELATED"/>
    <property type="match status" value="1"/>
</dbReference>
<dbReference type="InterPro" id="IPR052543">
    <property type="entry name" value="HTH_Metal-responsive_Reg"/>
</dbReference>